<evidence type="ECO:0000256" key="15">
    <source>
        <dbReference type="PROSITE-ProRule" id="PRU01319"/>
    </source>
</evidence>
<evidence type="ECO:0000256" key="8">
    <source>
        <dbReference type="ARBA" id="ARBA00022490"/>
    </source>
</evidence>
<dbReference type="Gene3D" id="3.30.420.10">
    <property type="entry name" value="Ribonuclease H-like superfamily/Ribonuclease H"/>
    <property type="match status" value="1"/>
</dbReference>
<evidence type="ECO:0000313" key="18">
    <source>
        <dbReference type="EMBL" id="MFC6314939.1"/>
    </source>
</evidence>
<dbReference type="PANTHER" id="PTHR10954:SF18">
    <property type="entry name" value="RIBONUCLEASE HII"/>
    <property type="match status" value="1"/>
</dbReference>
<dbReference type="InterPro" id="IPR036397">
    <property type="entry name" value="RNaseH_sf"/>
</dbReference>
<dbReference type="EC" id="3.1.26.4" evidence="6 14"/>
<keyword evidence="9 14" id="KW-0540">Nuclease</keyword>
<comment type="caution">
    <text evidence="18">The sequence shown here is derived from an EMBL/GenBank/DDBJ whole genome shotgun (WGS) entry which is preliminary data.</text>
</comment>
<dbReference type="InterPro" id="IPR022898">
    <property type="entry name" value="RNase_HII"/>
</dbReference>
<dbReference type="NCBIfam" id="NF000595">
    <property type="entry name" value="PRK00015.1-3"/>
    <property type="match status" value="1"/>
</dbReference>
<evidence type="ECO:0000256" key="5">
    <source>
        <dbReference type="ARBA" id="ARBA00007383"/>
    </source>
</evidence>
<evidence type="ECO:0000256" key="7">
    <source>
        <dbReference type="ARBA" id="ARBA00019179"/>
    </source>
</evidence>
<dbReference type="EMBL" id="JBHSSM010000015">
    <property type="protein sequence ID" value="MFC6314939.1"/>
    <property type="molecule type" value="Genomic_DNA"/>
</dbReference>
<keyword evidence="12 14" id="KW-0378">Hydrolase</keyword>
<keyword evidence="10 14" id="KW-0479">Metal-binding</keyword>
<evidence type="ECO:0000259" key="17">
    <source>
        <dbReference type="PROSITE" id="PS51975"/>
    </source>
</evidence>
<evidence type="ECO:0000256" key="13">
    <source>
        <dbReference type="ARBA" id="ARBA00023211"/>
    </source>
</evidence>
<evidence type="ECO:0000256" key="12">
    <source>
        <dbReference type="ARBA" id="ARBA00022801"/>
    </source>
</evidence>
<evidence type="ECO:0000256" key="14">
    <source>
        <dbReference type="HAMAP-Rule" id="MF_00052"/>
    </source>
</evidence>
<evidence type="ECO:0000256" key="2">
    <source>
        <dbReference type="ARBA" id="ARBA00001946"/>
    </source>
</evidence>
<evidence type="ECO:0000256" key="1">
    <source>
        <dbReference type="ARBA" id="ARBA00000077"/>
    </source>
</evidence>
<dbReference type="PROSITE" id="PS51975">
    <property type="entry name" value="RNASE_H_2"/>
    <property type="match status" value="1"/>
</dbReference>
<comment type="similarity">
    <text evidence="5 14 16">Belongs to the RNase HII family.</text>
</comment>
<name>A0ABW1UQ78_9LACO</name>
<dbReference type="SUPFAM" id="SSF53098">
    <property type="entry name" value="Ribonuclease H-like"/>
    <property type="match status" value="1"/>
</dbReference>
<dbReference type="RefSeq" id="WP_125595728.1">
    <property type="nucleotide sequence ID" value="NZ_JBHSSM010000015.1"/>
</dbReference>
<evidence type="ECO:0000256" key="3">
    <source>
        <dbReference type="ARBA" id="ARBA00004065"/>
    </source>
</evidence>
<protein>
    <recommendedName>
        <fullName evidence="7 14">Ribonuclease HII</fullName>
        <shortName evidence="14">RNase HII</shortName>
        <ecNumber evidence="6 14">3.1.26.4</ecNumber>
    </recommendedName>
</protein>
<dbReference type="GO" id="GO:0004523">
    <property type="term" value="F:RNA-DNA hybrid ribonuclease activity"/>
    <property type="evidence" value="ECO:0007669"/>
    <property type="project" value="UniProtKB-EC"/>
</dbReference>
<dbReference type="NCBIfam" id="NF000594">
    <property type="entry name" value="PRK00015.1-1"/>
    <property type="match status" value="1"/>
</dbReference>
<dbReference type="InterPro" id="IPR001352">
    <property type="entry name" value="RNase_HII/HIII"/>
</dbReference>
<reference evidence="19" key="1">
    <citation type="journal article" date="2019" name="Int. J. Syst. Evol. Microbiol.">
        <title>The Global Catalogue of Microorganisms (GCM) 10K type strain sequencing project: providing services to taxonomists for standard genome sequencing and annotation.</title>
        <authorList>
            <consortium name="The Broad Institute Genomics Platform"/>
            <consortium name="The Broad Institute Genome Sequencing Center for Infectious Disease"/>
            <person name="Wu L."/>
            <person name="Ma J."/>
        </authorList>
    </citation>
    <scope>NUCLEOTIDE SEQUENCE [LARGE SCALE GENOMIC DNA]</scope>
    <source>
        <strain evidence="19">CCM 8897</strain>
    </source>
</reference>
<feature type="domain" description="RNase H type-2" evidence="17">
    <location>
        <begin position="86"/>
        <end position="270"/>
    </location>
</feature>
<dbReference type="PANTHER" id="PTHR10954">
    <property type="entry name" value="RIBONUCLEASE H2 SUBUNIT A"/>
    <property type="match status" value="1"/>
</dbReference>
<evidence type="ECO:0000313" key="19">
    <source>
        <dbReference type="Proteomes" id="UP001596310"/>
    </source>
</evidence>
<dbReference type="Pfam" id="PF01351">
    <property type="entry name" value="RNase_HII"/>
    <property type="match status" value="1"/>
</dbReference>
<feature type="binding site" evidence="14 15">
    <location>
        <position position="184"/>
    </location>
    <ligand>
        <name>a divalent metal cation</name>
        <dbReference type="ChEBI" id="CHEBI:60240"/>
    </ligand>
</feature>
<organism evidence="18 19">
    <name type="scientific">Lapidilactobacillus achengensis</name>
    <dbReference type="NCBI Taxonomy" id="2486000"/>
    <lineage>
        <taxon>Bacteria</taxon>
        <taxon>Bacillati</taxon>
        <taxon>Bacillota</taxon>
        <taxon>Bacilli</taxon>
        <taxon>Lactobacillales</taxon>
        <taxon>Lactobacillaceae</taxon>
        <taxon>Lapidilactobacillus</taxon>
    </lineage>
</organism>
<keyword evidence="11 14" id="KW-0255">Endonuclease</keyword>
<dbReference type="CDD" id="cd07182">
    <property type="entry name" value="RNase_HII_bacteria_HII_like"/>
    <property type="match status" value="1"/>
</dbReference>
<evidence type="ECO:0000256" key="9">
    <source>
        <dbReference type="ARBA" id="ARBA00022722"/>
    </source>
</evidence>
<dbReference type="Proteomes" id="UP001596310">
    <property type="component" value="Unassembled WGS sequence"/>
</dbReference>
<evidence type="ECO:0000256" key="10">
    <source>
        <dbReference type="ARBA" id="ARBA00022723"/>
    </source>
</evidence>
<feature type="binding site" evidence="14 15">
    <location>
        <position position="92"/>
    </location>
    <ligand>
        <name>a divalent metal cation</name>
        <dbReference type="ChEBI" id="CHEBI:60240"/>
    </ligand>
</feature>
<keyword evidence="8 14" id="KW-0963">Cytoplasm</keyword>
<gene>
    <name evidence="14" type="primary">rnhB</name>
    <name evidence="18" type="ORF">ACFQHW_05060</name>
</gene>
<dbReference type="InterPro" id="IPR024567">
    <property type="entry name" value="RNase_HII/HIII_dom"/>
</dbReference>
<evidence type="ECO:0000256" key="6">
    <source>
        <dbReference type="ARBA" id="ARBA00012180"/>
    </source>
</evidence>
<comment type="catalytic activity">
    <reaction evidence="1 14 15 16">
        <text>Endonucleolytic cleavage to 5'-phosphomonoester.</text>
        <dbReference type="EC" id="3.1.26.4"/>
    </reaction>
</comment>
<comment type="function">
    <text evidence="3 14 16">Endonuclease that specifically degrades the RNA of RNA-DNA hybrids.</text>
</comment>
<feature type="binding site" evidence="14 15">
    <location>
        <position position="93"/>
    </location>
    <ligand>
        <name>a divalent metal cation</name>
        <dbReference type="ChEBI" id="CHEBI:60240"/>
    </ligand>
</feature>
<sequence>MTDLKLAGADSGAEAPWTLARIKARLADAPAQPVDPQWLRRLQADPRVGVQHALQQYQRRVLAAEQAQAALAGRLRLERQFWPQFPLIAGVDEVGRGPLAGPVVTAAVILPHDFALVGVDDSKRLSAKKRAALYPEILGQALAVGIGVGSADLIDRENIYHATELTMAQAINQLAWRPQLILVDAMTIPVPIRQEKLIKGDQKSASIAAASIVAKQVRDHLMAMYDQVYPGYDFAQNAGYGTAAHLAGLARLGPCPIHRRSFSPVQAAGR</sequence>
<evidence type="ECO:0000256" key="4">
    <source>
        <dbReference type="ARBA" id="ARBA00004496"/>
    </source>
</evidence>
<dbReference type="HAMAP" id="MF_00052_B">
    <property type="entry name" value="RNase_HII_B"/>
    <property type="match status" value="1"/>
</dbReference>
<proteinExistence type="inferred from homology"/>
<keyword evidence="19" id="KW-1185">Reference proteome</keyword>
<comment type="subcellular location">
    <subcellularLocation>
        <location evidence="4 14">Cytoplasm</location>
    </subcellularLocation>
</comment>
<keyword evidence="13 14" id="KW-0464">Manganese</keyword>
<comment type="cofactor">
    <cofactor evidence="2">
        <name>Mg(2+)</name>
        <dbReference type="ChEBI" id="CHEBI:18420"/>
    </cofactor>
</comment>
<accession>A0ABW1UQ78</accession>
<comment type="cofactor">
    <cofactor evidence="14 15">
        <name>Mn(2+)</name>
        <dbReference type="ChEBI" id="CHEBI:29035"/>
    </cofactor>
    <cofactor evidence="14 15">
        <name>Mg(2+)</name>
        <dbReference type="ChEBI" id="CHEBI:18420"/>
    </cofactor>
    <text evidence="14 15">Manganese or magnesium. Binds 1 divalent metal ion per monomer in the absence of substrate. May bind a second metal ion after substrate binding.</text>
</comment>
<dbReference type="InterPro" id="IPR012337">
    <property type="entry name" value="RNaseH-like_sf"/>
</dbReference>
<evidence type="ECO:0000256" key="11">
    <source>
        <dbReference type="ARBA" id="ARBA00022759"/>
    </source>
</evidence>
<evidence type="ECO:0000256" key="16">
    <source>
        <dbReference type="RuleBase" id="RU003515"/>
    </source>
</evidence>